<evidence type="ECO:0000256" key="2">
    <source>
        <dbReference type="ARBA" id="ARBA00010393"/>
    </source>
</evidence>
<dbReference type="InterPro" id="IPR051451">
    <property type="entry name" value="PhoH2-like"/>
</dbReference>
<organism evidence="8 9">
    <name type="scientific">Humisphaera borealis</name>
    <dbReference type="NCBI Taxonomy" id="2807512"/>
    <lineage>
        <taxon>Bacteria</taxon>
        <taxon>Pseudomonadati</taxon>
        <taxon>Planctomycetota</taxon>
        <taxon>Phycisphaerae</taxon>
        <taxon>Tepidisphaerales</taxon>
        <taxon>Tepidisphaeraceae</taxon>
        <taxon>Humisphaera</taxon>
    </lineage>
</organism>
<keyword evidence="5" id="KW-0067">ATP-binding</keyword>
<dbReference type="AlphaFoldDB" id="A0A7M2WYY9"/>
<comment type="subcellular location">
    <subcellularLocation>
        <location evidence="1">Cytoplasm</location>
    </subcellularLocation>
</comment>
<accession>A0A7M2WYY9</accession>
<dbReference type="PANTHER" id="PTHR30473">
    <property type="entry name" value="PROTEIN PHOH"/>
    <property type="match status" value="1"/>
</dbReference>
<comment type="similarity">
    <text evidence="2">Belongs to the PhoH family.</text>
</comment>
<gene>
    <name evidence="8" type="ORF">IPV69_04990</name>
</gene>
<dbReference type="InterPro" id="IPR003714">
    <property type="entry name" value="PhoH"/>
</dbReference>
<evidence type="ECO:0000259" key="7">
    <source>
        <dbReference type="Pfam" id="PF02562"/>
    </source>
</evidence>
<reference evidence="8 9" key="1">
    <citation type="submission" date="2020-10" db="EMBL/GenBank/DDBJ databases">
        <title>Wide distribution of Phycisphaera-like planctomycetes from WD2101 soil group in peatlands and genome analysis of the first cultivated representative.</title>
        <authorList>
            <person name="Dedysh S.N."/>
            <person name="Beletsky A.V."/>
            <person name="Ivanova A."/>
            <person name="Kulichevskaya I.S."/>
            <person name="Suzina N.E."/>
            <person name="Philippov D.A."/>
            <person name="Rakitin A.L."/>
            <person name="Mardanov A.V."/>
            <person name="Ravin N.V."/>
        </authorList>
    </citation>
    <scope>NUCLEOTIDE SEQUENCE [LARGE SCALE GENOMIC DNA]</scope>
    <source>
        <strain evidence="8 9">M1803</strain>
    </source>
</reference>
<evidence type="ECO:0000256" key="1">
    <source>
        <dbReference type="ARBA" id="ARBA00004496"/>
    </source>
</evidence>
<dbReference type="GO" id="GO:0005524">
    <property type="term" value="F:ATP binding"/>
    <property type="evidence" value="ECO:0007669"/>
    <property type="project" value="UniProtKB-KW"/>
</dbReference>
<dbReference type="FunFam" id="3.40.50.300:FF:000013">
    <property type="entry name" value="PhoH family ATPase"/>
    <property type="match status" value="1"/>
</dbReference>
<evidence type="ECO:0000256" key="5">
    <source>
        <dbReference type="ARBA" id="ARBA00022840"/>
    </source>
</evidence>
<keyword evidence="4" id="KW-0547">Nucleotide-binding</keyword>
<dbReference type="KEGG" id="hbs:IPV69_04990"/>
<dbReference type="EMBL" id="CP063458">
    <property type="protein sequence ID" value="QOV90718.1"/>
    <property type="molecule type" value="Genomic_DNA"/>
</dbReference>
<evidence type="ECO:0000256" key="4">
    <source>
        <dbReference type="ARBA" id="ARBA00022741"/>
    </source>
</evidence>
<dbReference type="PANTHER" id="PTHR30473:SF1">
    <property type="entry name" value="PHOH-LIKE PROTEIN"/>
    <property type="match status" value="1"/>
</dbReference>
<dbReference type="GO" id="GO:0005829">
    <property type="term" value="C:cytosol"/>
    <property type="evidence" value="ECO:0007669"/>
    <property type="project" value="TreeGrafter"/>
</dbReference>
<evidence type="ECO:0000256" key="3">
    <source>
        <dbReference type="ARBA" id="ARBA00022490"/>
    </source>
</evidence>
<evidence type="ECO:0000313" key="8">
    <source>
        <dbReference type="EMBL" id="QOV90718.1"/>
    </source>
</evidence>
<keyword evidence="9" id="KW-1185">Reference proteome</keyword>
<protein>
    <recommendedName>
        <fullName evidence="6">PhoH-like protein</fullName>
    </recommendedName>
</protein>
<evidence type="ECO:0000313" key="9">
    <source>
        <dbReference type="Proteomes" id="UP000593765"/>
    </source>
</evidence>
<evidence type="ECO:0000256" key="6">
    <source>
        <dbReference type="ARBA" id="ARBA00039970"/>
    </source>
</evidence>
<dbReference type="Proteomes" id="UP000593765">
    <property type="component" value="Chromosome"/>
</dbReference>
<dbReference type="Gene3D" id="3.40.50.300">
    <property type="entry name" value="P-loop containing nucleotide triphosphate hydrolases"/>
    <property type="match status" value="1"/>
</dbReference>
<dbReference type="SUPFAM" id="SSF52540">
    <property type="entry name" value="P-loop containing nucleoside triphosphate hydrolases"/>
    <property type="match status" value="1"/>
</dbReference>
<feature type="domain" description="PhoH-like protein" evidence="7">
    <location>
        <begin position="108"/>
        <end position="311"/>
    </location>
</feature>
<sequence>MKPDVNLSLTLEQPDKRLALFGSADRYLRMIRDTFGVQITSREEEIRIAGEKDGVARAAAVLDKLQRKLRRQDWLSAEDVGQAIGQAFDDTHGRSADEIDVYVKGAVVRPKTEGQKAYVTAMFAHDLTFCIGPAGTGKTYLAVAVAATMLKRGQARRIVLARPAVEAGERLGFLPGDLQAKVNPYLRPLFDALHDMMDFEQVKRLMTNDVIEVIPLAFMRGRTLNDACVILDEAQNTTPSQMLMFLTRLGHDSKMIVTGDTSQVDLPDDTRSGLDDAVDKLRGIKGIGLVELQREDIVRHRLVQNIVNAYERRSAE</sequence>
<name>A0A7M2WYY9_9BACT</name>
<dbReference type="InterPro" id="IPR027417">
    <property type="entry name" value="P-loop_NTPase"/>
</dbReference>
<dbReference type="Pfam" id="PF02562">
    <property type="entry name" value="PhoH"/>
    <property type="match status" value="1"/>
</dbReference>
<keyword evidence="3" id="KW-0963">Cytoplasm</keyword>
<proteinExistence type="inferred from homology"/>